<proteinExistence type="predicted"/>
<evidence type="ECO:0000313" key="2">
    <source>
        <dbReference type="EMBL" id="OGC82438.1"/>
    </source>
</evidence>
<evidence type="ECO:0000256" key="1">
    <source>
        <dbReference type="SAM" id="Phobius"/>
    </source>
</evidence>
<organism evidence="2 3">
    <name type="scientific">Candidatus Abawacabacteria bacterium RIFCSPHIGHO2_01_FULL_46_8</name>
    <dbReference type="NCBI Taxonomy" id="1817815"/>
    <lineage>
        <taxon>Bacteria</taxon>
        <taxon>Candidatus Abawacaibacteriota</taxon>
    </lineage>
</organism>
<name>A0A1F4XLE5_9BACT</name>
<feature type="transmembrane region" description="Helical" evidence="1">
    <location>
        <begin position="117"/>
        <end position="138"/>
    </location>
</feature>
<evidence type="ECO:0000313" key="3">
    <source>
        <dbReference type="Proteomes" id="UP000177521"/>
    </source>
</evidence>
<keyword evidence="1" id="KW-0812">Transmembrane</keyword>
<feature type="transmembrane region" description="Helical" evidence="1">
    <location>
        <begin position="6"/>
        <end position="30"/>
    </location>
</feature>
<dbReference type="AlphaFoldDB" id="A0A1F4XLE5"/>
<sequence length="139" mass="14945">MLNLQVLTIVLGVIVLVFGLVGLLSTKGLMDFVKSWLKSDTLLRLEGLVLLLLTGGLSYGFVTEKPAPEGVLLMIVEALLVLTVAGMWVKGTILITSPDMARSHCMECMKMKGVSGIRSLSLLGVILGLAFLYLGAYVY</sequence>
<feature type="transmembrane region" description="Helical" evidence="1">
    <location>
        <begin position="42"/>
        <end position="62"/>
    </location>
</feature>
<gene>
    <name evidence="2" type="ORF">A2788_01690</name>
</gene>
<comment type="caution">
    <text evidence="2">The sequence shown here is derived from an EMBL/GenBank/DDBJ whole genome shotgun (WGS) entry which is preliminary data.</text>
</comment>
<dbReference type="Proteomes" id="UP000177521">
    <property type="component" value="Unassembled WGS sequence"/>
</dbReference>
<reference evidence="2 3" key="1">
    <citation type="journal article" date="2016" name="Nat. Commun.">
        <title>Thousands of microbial genomes shed light on interconnected biogeochemical processes in an aquifer system.</title>
        <authorList>
            <person name="Anantharaman K."/>
            <person name="Brown C.T."/>
            <person name="Hug L.A."/>
            <person name="Sharon I."/>
            <person name="Castelle C.J."/>
            <person name="Probst A.J."/>
            <person name="Thomas B.C."/>
            <person name="Singh A."/>
            <person name="Wilkins M.J."/>
            <person name="Karaoz U."/>
            <person name="Brodie E.L."/>
            <person name="Williams K.H."/>
            <person name="Hubbard S.S."/>
            <person name="Banfield J.F."/>
        </authorList>
    </citation>
    <scope>NUCLEOTIDE SEQUENCE [LARGE SCALE GENOMIC DNA]</scope>
</reference>
<protein>
    <submittedName>
        <fullName evidence="2">Uncharacterized protein</fullName>
    </submittedName>
</protein>
<feature type="transmembrane region" description="Helical" evidence="1">
    <location>
        <begin position="74"/>
        <end position="96"/>
    </location>
</feature>
<keyword evidence="1" id="KW-1133">Transmembrane helix</keyword>
<dbReference type="EMBL" id="MEWS01000018">
    <property type="protein sequence ID" value="OGC82438.1"/>
    <property type="molecule type" value="Genomic_DNA"/>
</dbReference>
<accession>A0A1F4XLE5</accession>
<keyword evidence="1" id="KW-0472">Membrane</keyword>